<proteinExistence type="predicted"/>
<protein>
    <submittedName>
        <fullName evidence="2">Uncharacterized protein</fullName>
    </submittedName>
</protein>
<keyword evidence="1" id="KW-1133">Transmembrane helix</keyword>
<comment type="caution">
    <text evidence="2">The sequence shown here is derived from an EMBL/GenBank/DDBJ whole genome shotgun (WGS) entry which is preliminary data.</text>
</comment>
<evidence type="ECO:0000256" key="1">
    <source>
        <dbReference type="SAM" id="Phobius"/>
    </source>
</evidence>
<evidence type="ECO:0000313" key="3">
    <source>
        <dbReference type="Proteomes" id="UP001162131"/>
    </source>
</evidence>
<accession>A0AAU9JHK1</accession>
<keyword evidence="1" id="KW-0472">Membrane</keyword>
<dbReference type="AlphaFoldDB" id="A0AAU9JHK1"/>
<reference evidence="2" key="1">
    <citation type="submission" date="2021-09" db="EMBL/GenBank/DDBJ databases">
        <authorList>
            <consortium name="AG Swart"/>
            <person name="Singh M."/>
            <person name="Singh A."/>
            <person name="Seah K."/>
            <person name="Emmerich C."/>
        </authorList>
    </citation>
    <scope>NUCLEOTIDE SEQUENCE</scope>
    <source>
        <strain evidence="2">ATCC30299</strain>
    </source>
</reference>
<organism evidence="2 3">
    <name type="scientific">Blepharisma stoltei</name>
    <dbReference type="NCBI Taxonomy" id="1481888"/>
    <lineage>
        <taxon>Eukaryota</taxon>
        <taxon>Sar</taxon>
        <taxon>Alveolata</taxon>
        <taxon>Ciliophora</taxon>
        <taxon>Postciliodesmatophora</taxon>
        <taxon>Heterotrichea</taxon>
        <taxon>Heterotrichida</taxon>
        <taxon>Blepharismidae</taxon>
        <taxon>Blepharisma</taxon>
    </lineage>
</organism>
<evidence type="ECO:0000313" key="2">
    <source>
        <dbReference type="EMBL" id="CAG9323595.1"/>
    </source>
</evidence>
<name>A0AAU9JHK1_9CILI</name>
<feature type="transmembrane region" description="Helical" evidence="1">
    <location>
        <begin position="36"/>
        <end position="55"/>
    </location>
</feature>
<gene>
    <name evidence="2" type="ORF">BSTOLATCC_MIC34244</name>
</gene>
<keyword evidence="3" id="KW-1185">Reference proteome</keyword>
<sequence length="72" mass="8588">MEDEYKNDDEIPCTEGFFSSIWNYAFYWMIRPSFRGIIFGLGLFFALKVCCPYLCNRYKISYNLQSTLTKDI</sequence>
<dbReference type="Proteomes" id="UP001162131">
    <property type="component" value="Unassembled WGS sequence"/>
</dbReference>
<keyword evidence="1" id="KW-0812">Transmembrane</keyword>
<dbReference type="EMBL" id="CAJZBQ010000034">
    <property type="protein sequence ID" value="CAG9323595.1"/>
    <property type="molecule type" value="Genomic_DNA"/>
</dbReference>